<dbReference type="FunFam" id="1.20.1250.20:FF:000061">
    <property type="entry name" value="MFS sugar transporter"/>
    <property type="match status" value="1"/>
</dbReference>
<dbReference type="AlphaFoldDB" id="A0A9W9G9N5"/>
<protein>
    <recommendedName>
        <fullName evidence="9">Major facilitator superfamily (MFS) profile domain-containing protein</fullName>
    </recommendedName>
</protein>
<keyword evidence="5 8" id="KW-1133">Transmembrane helix</keyword>
<reference evidence="10" key="2">
    <citation type="journal article" date="2023" name="IMA Fungus">
        <title>Comparative genomic study of the Penicillium genus elucidates a diverse pangenome and 15 lateral gene transfer events.</title>
        <authorList>
            <person name="Petersen C."/>
            <person name="Sorensen T."/>
            <person name="Nielsen M.R."/>
            <person name="Sondergaard T.E."/>
            <person name="Sorensen J.L."/>
            <person name="Fitzpatrick D.A."/>
            <person name="Frisvad J.C."/>
            <person name="Nielsen K.L."/>
        </authorList>
    </citation>
    <scope>NUCLEOTIDE SEQUENCE</scope>
    <source>
        <strain evidence="10">IBT 34128</strain>
    </source>
</reference>
<feature type="transmembrane region" description="Helical" evidence="8">
    <location>
        <begin position="12"/>
        <end position="36"/>
    </location>
</feature>
<dbReference type="GeneID" id="81390210"/>
<feature type="transmembrane region" description="Helical" evidence="8">
    <location>
        <begin position="446"/>
        <end position="465"/>
    </location>
</feature>
<reference evidence="10" key="1">
    <citation type="submission" date="2022-11" db="EMBL/GenBank/DDBJ databases">
        <authorList>
            <person name="Petersen C."/>
        </authorList>
    </citation>
    <scope>NUCLEOTIDE SEQUENCE</scope>
    <source>
        <strain evidence="10">IBT 34128</strain>
    </source>
</reference>
<dbReference type="SUPFAM" id="SSF103473">
    <property type="entry name" value="MFS general substrate transporter"/>
    <property type="match status" value="1"/>
</dbReference>
<evidence type="ECO:0000256" key="7">
    <source>
        <dbReference type="RuleBase" id="RU003346"/>
    </source>
</evidence>
<keyword evidence="4 8" id="KW-0812">Transmembrane</keyword>
<evidence type="ECO:0000256" key="2">
    <source>
        <dbReference type="ARBA" id="ARBA00010992"/>
    </source>
</evidence>
<name>A0A9W9G9N5_9EURO</name>
<dbReference type="PRINTS" id="PR00171">
    <property type="entry name" value="SUGRTRNSPORT"/>
</dbReference>
<dbReference type="InterPro" id="IPR005828">
    <property type="entry name" value="MFS_sugar_transport-like"/>
</dbReference>
<evidence type="ECO:0000259" key="9">
    <source>
        <dbReference type="PROSITE" id="PS50850"/>
    </source>
</evidence>
<dbReference type="PANTHER" id="PTHR48022">
    <property type="entry name" value="PLASTIDIC GLUCOSE TRANSPORTER 4"/>
    <property type="match status" value="1"/>
</dbReference>
<evidence type="ECO:0000256" key="6">
    <source>
        <dbReference type="ARBA" id="ARBA00023136"/>
    </source>
</evidence>
<feature type="transmembrane region" description="Helical" evidence="8">
    <location>
        <begin position="151"/>
        <end position="176"/>
    </location>
</feature>
<dbReference type="OrthoDB" id="6339427at2759"/>
<dbReference type="InterPro" id="IPR003663">
    <property type="entry name" value="Sugar/inositol_transpt"/>
</dbReference>
<dbReference type="InterPro" id="IPR050360">
    <property type="entry name" value="MFS_Sugar_Transporters"/>
</dbReference>
<keyword evidence="3 7" id="KW-0813">Transport</keyword>
<feature type="transmembrane region" description="Helical" evidence="8">
    <location>
        <begin position="344"/>
        <end position="365"/>
    </location>
</feature>
<feature type="transmembrane region" description="Helical" evidence="8">
    <location>
        <begin position="94"/>
        <end position="112"/>
    </location>
</feature>
<dbReference type="PROSITE" id="PS51257">
    <property type="entry name" value="PROKAR_LIPOPROTEIN"/>
    <property type="match status" value="1"/>
</dbReference>
<dbReference type="Gene3D" id="1.20.1250.20">
    <property type="entry name" value="MFS general substrate transporter like domains"/>
    <property type="match status" value="1"/>
</dbReference>
<keyword evidence="11" id="KW-1185">Reference proteome</keyword>
<evidence type="ECO:0000256" key="3">
    <source>
        <dbReference type="ARBA" id="ARBA00022448"/>
    </source>
</evidence>
<feature type="transmembrane region" description="Helical" evidence="8">
    <location>
        <begin position="60"/>
        <end position="82"/>
    </location>
</feature>
<dbReference type="InterPro" id="IPR020846">
    <property type="entry name" value="MFS_dom"/>
</dbReference>
<dbReference type="GO" id="GO:0016020">
    <property type="term" value="C:membrane"/>
    <property type="evidence" value="ECO:0007669"/>
    <property type="project" value="UniProtKB-SubCell"/>
</dbReference>
<proteinExistence type="inferred from homology"/>
<feature type="transmembrane region" description="Helical" evidence="8">
    <location>
        <begin position="118"/>
        <end position="139"/>
    </location>
</feature>
<evidence type="ECO:0000256" key="8">
    <source>
        <dbReference type="SAM" id="Phobius"/>
    </source>
</evidence>
<keyword evidence="6 8" id="KW-0472">Membrane</keyword>
<dbReference type="RefSeq" id="XP_056515892.1">
    <property type="nucleotide sequence ID" value="XM_056651042.1"/>
</dbReference>
<evidence type="ECO:0000256" key="1">
    <source>
        <dbReference type="ARBA" id="ARBA00004141"/>
    </source>
</evidence>
<feature type="transmembrane region" description="Helical" evidence="8">
    <location>
        <begin position="182"/>
        <end position="203"/>
    </location>
</feature>
<comment type="similarity">
    <text evidence="2 7">Belongs to the major facilitator superfamily. Sugar transporter (TC 2.A.1.1) family.</text>
</comment>
<sequence>MLEKFKPSQPYFGLRGGWLTFWVTVACATDMMLFGYDQGVFGGVVVTKDFLNTLNLGDNATLLGTVTAIYDIGCLFGAIIAMIWGERWGRKRSIIYGTTVMSIGALLQITAYGVPQMIVGRIIAGLGNGINTSIAPVWQGETSQAKWRGKLVVIELTLNIAGFSLSNWITFAFSFLPGPVAWRFPLAFQFLFIFILYATVPWLPESPRWLIAHDRLDEAQVIISDLEDKEIDDSYVVTEYTEIIAAVQYERHHAVSWWDLLRGKAGKEGGTCAIRRMILGAGAQFMQQGAGINVTSYYLPTVLMESVGLTERLARLLAACNSVSYLLAGAVAIPNIERWGRRRLFMICALGQGVCYLLITVLLRFSEKEGYAARKEVASASIAFFFLYYVFFGCGFQGIPWLLPVELNSLSMRTKGAALGTATNWAINFMVVEITPIGIKSLHWRFYIIWTVLNLAFVPTIYLFYPETANRQLEDIDLFFRENHGLFVHNNPEAVSTARPARYVEIEQDLVHRNASVSADKKNAAGLEGQGEHMELV</sequence>
<feature type="transmembrane region" description="Helical" evidence="8">
    <location>
        <begin position="422"/>
        <end position="439"/>
    </location>
</feature>
<feature type="transmembrane region" description="Helical" evidence="8">
    <location>
        <begin position="377"/>
        <end position="402"/>
    </location>
</feature>
<evidence type="ECO:0000313" key="10">
    <source>
        <dbReference type="EMBL" id="KAJ5114699.1"/>
    </source>
</evidence>
<dbReference type="PROSITE" id="PS00216">
    <property type="entry name" value="SUGAR_TRANSPORT_1"/>
    <property type="match status" value="1"/>
</dbReference>
<accession>A0A9W9G9N5</accession>
<evidence type="ECO:0000313" key="11">
    <source>
        <dbReference type="Proteomes" id="UP001141434"/>
    </source>
</evidence>
<comment type="subcellular location">
    <subcellularLocation>
        <location evidence="1">Membrane</location>
        <topology evidence="1">Multi-pass membrane protein</topology>
    </subcellularLocation>
</comment>
<dbReference type="NCBIfam" id="TIGR00879">
    <property type="entry name" value="SP"/>
    <property type="match status" value="1"/>
</dbReference>
<organism evidence="10 11">
    <name type="scientific">Penicillium alfredii</name>
    <dbReference type="NCBI Taxonomy" id="1506179"/>
    <lineage>
        <taxon>Eukaryota</taxon>
        <taxon>Fungi</taxon>
        <taxon>Dikarya</taxon>
        <taxon>Ascomycota</taxon>
        <taxon>Pezizomycotina</taxon>
        <taxon>Eurotiomycetes</taxon>
        <taxon>Eurotiomycetidae</taxon>
        <taxon>Eurotiales</taxon>
        <taxon>Aspergillaceae</taxon>
        <taxon>Penicillium</taxon>
    </lineage>
</organism>
<dbReference type="GO" id="GO:0005351">
    <property type="term" value="F:carbohydrate:proton symporter activity"/>
    <property type="evidence" value="ECO:0007669"/>
    <property type="project" value="TreeGrafter"/>
</dbReference>
<dbReference type="Proteomes" id="UP001141434">
    <property type="component" value="Unassembled WGS sequence"/>
</dbReference>
<evidence type="ECO:0000256" key="5">
    <source>
        <dbReference type="ARBA" id="ARBA00022989"/>
    </source>
</evidence>
<dbReference type="PROSITE" id="PS50850">
    <property type="entry name" value="MFS"/>
    <property type="match status" value="1"/>
</dbReference>
<dbReference type="InterPro" id="IPR005829">
    <property type="entry name" value="Sugar_transporter_CS"/>
</dbReference>
<dbReference type="EMBL" id="JAPMSZ010000001">
    <property type="protein sequence ID" value="KAJ5114699.1"/>
    <property type="molecule type" value="Genomic_DNA"/>
</dbReference>
<gene>
    <name evidence="10" type="ORF">NUU61_000458</name>
</gene>
<dbReference type="PANTHER" id="PTHR48022:SF26">
    <property type="entry name" value="MAJOR FACILITATOR SUPERFAMILY (MFS) PROFILE DOMAIN-CONTAINING PROTEIN-RELATED"/>
    <property type="match status" value="1"/>
</dbReference>
<evidence type="ECO:0000256" key="4">
    <source>
        <dbReference type="ARBA" id="ARBA00022692"/>
    </source>
</evidence>
<comment type="caution">
    <text evidence="10">The sequence shown here is derived from an EMBL/GenBank/DDBJ whole genome shotgun (WGS) entry which is preliminary data.</text>
</comment>
<dbReference type="Pfam" id="PF00083">
    <property type="entry name" value="Sugar_tr"/>
    <property type="match status" value="1"/>
</dbReference>
<feature type="domain" description="Major facilitator superfamily (MFS) profile" evidence="9">
    <location>
        <begin position="23"/>
        <end position="469"/>
    </location>
</feature>
<dbReference type="InterPro" id="IPR036259">
    <property type="entry name" value="MFS_trans_sf"/>
</dbReference>